<accession>A0A8I1A9Z8</accession>
<protein>
    <submittedName>
        <fullName evidence="1">Gamma-glutamyl-gamma-aminobutyrate hydrolase family protein</fullName>
    </submittedName>
</protein>
<dbReference type="GO" id="GO:0033969">
    <property type="term" value="F:gamma-glutamyl-gamma-aminobutyrate hydrolase activity"/>
    <property type="evidence" value="ECO:0007669"/>
    <property type="project" value="TreeGrafter"/>
</dbReference>
<name>A0A8I1A9Z8_THEIN</name>
<dbReference type="InterPro" id="IPR011697">
    <property type="entry name" value="Peptidase_C26"/>
</dbReference>
<comment type="caution">
    <text evidence="1">The sequence shown here is derived from an EMBL/GenBank/DDBJ whole genome shotgun (WGS) entry which is preliminary data.</text>
</comment>
<keyword evidence="2" id="KW-1185">Reference proteome</keyword>
<dbReference type="EMBL" id="JAECVW010000001">
    <property type="protein sequence ID" value="MBH8594146.1"/>
    <property type="molecule type" value="Genomic_DNA"/>
</dbReference>
<dbReference type="RefSeq" id="WP_181730886.1">
    <property type="nucleotide sequence ID" value="NZ_JACEIR010000001.1"/>
</dbReference>
<dbReference type="PANTHER" id="PTHR43235:SF1">
    <property type="entry name" value="GLUTAMINE AMIDOTRANSFERASE PB2B2.05-RELATED"/>
    <property type="match status" value="1"/>
</dbReference>
<reference evidence="1 2" key="1">
    <citation type="submission" date="2020-12" db="EMBL/GenBank/DDBJ databases">
        <title>WGS of Thermoactinomyces spp.</title>
        <authorList>
            <person name="Cheng K."/>
        </authorList>
    </citation>
    <scope>NUCLEOTIDE SEQUENCE [LARGE SCALE GENOMIC DNA]</scope>
    <source>
        <strain evidence="2">CICC 10671\DSM 43846</strain>
    </source>
</reference>
<dbReference type="GO" id="GO:0005829">
    <property type="term" value="C:cytosol"/>
    <property type="evidence" value="ECO:0007669"/>
    <property type="project" value="TreeGrafter"/>
</dbReference>
<dbReference type="Gene3D" id="3.40.50.880">
    <property type="match status" value="1"/>
</dbReference>
<dbReference type="Pfam" id="PF07722">
    <property type="entry name" value="Peptidase_C26"/>
    <property type="match status" value="1"/>
</dbReference>
<evidence type="ECO:0000313" key="2">
    <source>
        <dbReference type="Proteomes" id="UP000633619"/>
    </source>
</evidence>
<dbReference type="AlphaFoldDB" id="A0A8I1A9Z8"/>
<dbReference type="InterPro" id="IPR044668">
    <property type="entry name" value="PuuD-like"/>
</dbReference>
<dbReference type="PROSITE" id="PS51273">
    <property type="entry name" value="GATASE_TYPE_1"/>
    <property type="match status" value="1"/>
</dbReference>
<organism evidence="1 2">
    <name type="scientific">Thermoactinomyces intermedius</name>
    <dbReference type="NCBI Taxonomy" id="2024"/>
    <lineage>
        <taxon>Bacteria</taxon>
        <taxon>Bacillati</taxon>
        <taxon>Bacillota</taxon>
        <taxon>Bacilli</taxon>
        <taxon>Bacillales</taxon>
        <taxon>Thermoactinomycetaceae</taxon>
        <taxon>Thermoactinomyces</taxon>
    </lineage>
</organism>
<proteinExistence type="predicted"/>
<evidence type="ECO:0000313" key="1">
    <source>
        <dbReference type="EMBL" id="MBH8594146.1"/>
    </source>
</evidence>
<dbReference type="Proteomes" id="UP000633619">
    <property type="component" value="Unassembled WGS sequence"/>
</dbReference>
<dbReference type="PANTHER" id="PTHR43235">
    <property type="entry name" value="GLUTAMINE AMIDOTRANSFERASE PB2B2.05-RELATED"/>
    <property type="match status" value="1"/>
</dbReference>
<keyword evidence="1" id="KW-0378">Hydrolase</keyword>
<dbReference type="GO" id="GO:0006598">
    <property type="term" value="P:polyamine catabolic process"/>
    <property type="evidence" value="ECO:0007669"/>
    <property type="project" value="TreeGrafter"/>
</dbReference>
<dbReference type="FunFam" id="3.40.50.880:FF:000030">
    <property type="entry name" value="Gamma-glutamyl-gamma-aminobutyrate hydrolase PuuD"/>
    <property type="match status" value="1"/>
</dbReference>
<dbReference type="InterPro" id="IPR029062">
    <property type="entry name" value="Class_I_gatase-like"/>
</dbReference>
<sequence>MKPLIGLTMSLENETKQYLSKAYSDAVFEAGGIALVIPYTVEDHVIQQLSLKLDGLILTGGGDIDPTLFDEEPHPGLGEIVPDRDEMEIALIEQFMEQNKPILGICRGCQILNIALGGDMYQDLAAQKQTLLQHAQRAPRYHASHTITIVEDTLLQSIYQKGLAKVNSFHHQAVRNVVEPFRVSAVSKDGVIEAFESKEHPFVMGVQWHPEDMVKRDADAYRLFCAFVEACIQRKREDV</sequence>
<dbReference type="CDD" id="cd01745">
    <property type="entry name" value="GATase1_2"/>
    <property type="match status" value="1"/>
</dbReference>
<gene>
    <name evidence="1" type="ORF">I8U20_02245</name>
</gene>
<dbReference type="SUPFAM" id="SSF52317">
    <property type="entry name" value="Class I glutamine amidotransferase-like"/>
    <property type="match status" value="1"/>
</dbReference>